<dbReference type="GO" id="GO:0016763">
    <property type="term" value="F:pentosyltransferase activity"/>
    <property type="evidence" value="ECO:0007669"/>
    <property type="project" value="TreeGrafter"/>
</dbReference>
<evidence type="ECO:0000256" key="7">
    <source>
        <dbReference type="ARBA" id="ARBA00023136"/>
    </source>
</evidence>
<evidence type="ECO:0000256" key="8">
    <source>
        <dbReference type="SAM" id="MobiDB-lite"/>
    </source>
</evidence>
<evidence type="ECO:0000256" key="6">
    <source>
        <dbReference type="ARBA" id="ARBA00022989"/>
    </source>
</evidence>
<feature type="transmembrane region" description="Helical" evidence="9">
    <location>
        <begin position="589"/>
        <end position="615"/>
    </location>
</feature>
<name>A0A1H9XKB4_9PSEU</name>
<keyword evidence="3" id="KW-0328">Glycosyltransferase</keyword>
<dbReference type="GO" id="GO:0009103">
    <property type="term" value="P:lipopolysaccharide biosynthetic process"/>
    <property type="evidence" value="ECO:0007669"/>
    <property type="project" value="UniProtKB-ARBA"/>
</dbReference>
<evidence type="ECO:0000256" key="5">
    <source>
        <dbReference type="ARBA" id="ARBA00022692"/>
    </source>
</evidence>
<evidence type="ECO:0000256" key="2">
    <source>
        <dbReference type="ARBA" id="ARBA00022475"/>
    </source>
</evidence>
<proteinExistence type="predicted"/>
<evidence type="ECO:0000256" key="9">
    <source>
        <dbReference type="SAM" id="Phobius"/>
    </source>
</evidence>
<dbReference type="PANTHER" id="PTHR33908">
    <property type="entry name" value="MANNOSYLTRANSFERASE YKCB-RELATED"/>
    <property type="match status" value="1"/>
</dbReference>
<feature type="transmembrane region" description="Helical" evidence="9">
    <location>
        <begin position="352"/>
        <end position="372"/>
    </location>
</feature>
<feature type="transmembrane region" description="Helical" evidence="9">
    <location>
        <begin position="658"/>
        <end position="678"/>
    </location>
</feature>
<feature type="transmembrane region" description="Helical" evidence="9">
    <location>
        <begin position="231"/>
        <end position="250"/>
    </location>
</feature>
<sequence>MVTTRGIFWLSRYGPPLMVAETVIFAGSAAGAGVAAGSLAAGSAGSGSFCACSAAAAGCAVTPAGSATLAGSATSAVVGSGLVTATGSGSATATGAGSAGSGSADGVSTVADVDSVVVPGAAISSACAVPARVAVSVSADTKATVLRARRRAELLIKALMWKKCGHKITDAPAKTHCDTGNCRLDHEVRPRGNAAAFTGEYPGPRRAPVQARGALVFAPWVVTLLRVWKRVSFVGTFALWLVVVGVRWLVPRPVGIADNGDGWRMLCKLGLNDRARVSEMGVQLFYAPAPPCGSTYVSSQFWIDRVAVSIGQWLGGPPGLNLKLVGAIGCVLVALGLTVVVHALPVRPWYRVAAGAIVALVMLDSAFFGYFTSIISEGAAFAGLLLACGGLLLLRRDGLTRWFGGGVVVAGGVLAVNAKSQTLMVLPLLLVALLVLALLDKRRARWVVPGVVAVGLVAGTYALQSTGDFANEEYREINAYHAIFNSIVDGKHDTQRDLADLGLPPHFAQYIGTTWWSQKPAHTDPDYPRYQSRISNENIIDYYLSHPVRTAQILDQAASDMLTGRPENMGNFALGAGQPDKAKEYRVPVLSGITGLLAPAGLFAAVPLWLLVGWMGVRALRRDRRDLGVVVLFLLLVGIGQVPLAGLAEGIEGVKHQVIALFATLLAAAFAAISLLPTRRGEPEEPEREPATEQFAIPA</sequence>
<organism evidence="10 11">
    <name type="scientific">Actinokineospora terrae</name>
    <dbReference type="NCBI Taxonomy" id="155974"/>
    <lineage>
        <taxon>Bacteria</taxon>
        <taxon>Bacillati</taxon>
        <taxon>Actinomycetota</taxon>
        <taxon>Actinomycetes</taxon>
        <taxon>Pseudonocardiales</taxon>
        <taxon>Pseudonocardiaceae</taxon>
        <taxon>Actinokineospora</taxon>
    </lineage>
</organism>
<feature type="transmembrane region" description="Helical" evidence="9">
    <location>
        <begin position="627"/>
        <end position="646"/>
    </location>
</feature>
<feature type="transmembrane region" description="Helical" evidence="9">
    <location>
        <begin position="399"/>
        <end position="416"/>
    </location>
</feature>
<keyword evidence="7 9" id="KW-0472">Membrane</keyword>
<dbReference type="GO" id="GO:0005886">
    <property type="term" value="C:plasma membrane"/>
    <property type="evidence" value="ECO:0007669"/>
    <property type="project" value="UniProtKB-SubCell"/>
</dbReference>
<feature type="transmembrane region" description="Helical" evidence="9">
    <location>
        <begin position="324"/>
        <end position="345"/>
    </location>
</feature>
<feature type="transmembrane region" description="Helical" evidence="9">
    <location>
        <begin position="446"/>
        <end position="464"/>
    </location>
</feature>
<keyword evidence="5 9" id="KW-0812">Transmembrane</keyword>
<evidence type="ECO:0000313" key="11">
    <source>
        <dbReference type="Proteomes" id="UP000199051"/>
    </source>
</evidence>
<keyword evidence="11" id="KW-1185">Reference proteome</keyword>
<comment type="subcellular location">
    <subcellularLocation>
        <location evidence="1">Cell membrane</location>
        <topology evidence="1">Multi-pass membrane protein</topology>
    </subcellularLocation>
</comment>
<dbReference type="PANTHER" id="PTHR33908:SF11">
    <property type="entry name" value="MEMBRANE PROTEIN"/>
    <property type="match status" value="1"/>
</dbReference>
<feature type="transmembrane region" description="Helical" evidence="9">
    <location>
        <begin position="422"/>
        <end position="439"/>
    </location>
</feature>
<evidence type="ECO:0000256" key="1">
    <source>
        <dbReference type="ARBA" id="ARBA00004651"/>
    </source>
</evidence>
<evidence type="ECO:0000313" key="10">
    <source>
        <dbReference type="EMBL" id="SES46572.1"/>
    </source>
</evidence>
<accession>A0A1H9XKB4</accession>
<dbReference type="AlphaFoldDB" id="A0A1H9XKB4"/>
<evidence type="ECO:0000256" key="4">
    <source>
        <dbReference type="ARBA" id="ARBA00022679"/>
    </source>
</evidence>
<feature type="transmembrane region" description="Helical" evidence="9">
    <location>
        <begin position="378"/>
        <end position="394"/>
    </location>
</feature>
<dbReference type="EMBL" id="FOGI01000016">
    <property type="protein sequence ID" value="SES46572.1"/>
    <property type="molecule type" value="Genomic_DNA"/>
</dbReference>
<dbReference type="STRING" id="155974.SAMN04487818_11652"/>
<dbReference type="Proteomes" id="UP000199051">
    <property type="component" value="Unassembled WGS sequence"/>
</dbReference>
<keyword evidence="6 9" id="KW-1133">Transmembrane helix</keyword>
<gene>
    <name evidence="10" type="ORF">SAMN04487818_11652</name>
</gene>
<dbReference type="InterPro" id="IPR050297">
    <property type="entry name" value="LipidA_mod_glycosyltrf_83"/>
</dbReference>
<feature type="compositionally biased region" description="Basic and acidic residues" evidence="8">
    <location>
        <begin position="680"/>
        <end position="691"/>
    </location>
</feature>
<protein>
    <submittedName>
        <fullName evidence="10">Uncharacterized protein</fullName>
    </submittedName>
</protein>
<reference evidence="11" key="1">
    <citation type="submission" date="2016-10" db="EMBL/GenBank/DDBJ databases">
        <authorList>
            <person name="Varghese N."/>
            <person name="Submissions S."/>
        </authorList>
    </citation>
    <scope>NUCLEOTIDE SEQUENCE [LARGE SCALE GENOMIC DNA]</scope>
    <source>
        <strain evidence="11">DSM 44260</strain>
    </source>
</reference>
<evidence type="ECO:0000256" key="3">
    <source>
        <dbReference type="ARBA" id="ARBA00022676"/>
    </source>
</evidence>
<keyword evidence="2" id="KW-1003">Cell membrane</keyword>
<feature type="region of interest" description="Disordered" evidence="8">
    <location>
        <begin position="680"/>
        <end position="699"/>
    </location>
</feature>
<keyword evidence="4" id="KW-0808">Transferase</keyword>